<reference evidence="1 2" key="2">
    <citation type="journal article" date="2014" name="Genome Announc.">
        <title>Complete Genome Sequence of Methanoregula formicica SMSPT, a Mesophilic Hydrogenotrophic Methanogen Isolated from a Methanogenic Upflow Anaerobic Sludge Blanket Reactor.</title>
        <authorList>
            <person name="Yamamoto K."/>
            <person name="Tamaki H."/>
            <person name="Cadillo-Quiroz H."/>
            <person name="Imachi H."/>
            <person name="Kyrpides N."/>
            <person name="Woyke T."/>
            <person name="Goodwin L."/>
            <person name="Zinder S.H."/>
            <person name="Kamagata Y."/>
            <person name="Liu W.T."/>
        </authorList>
    </citation>
    <scope>NUCLEOTIDE SEQUENCE [LARGE SCALE GENOMIC DNA]</scope>
    <source>
        <strain evidence="2">DSM 22288 / NBRC 105244 / SMSP</strain>
    </source>
</reference>
<protein>
    <submittedName>
        <fullName evidence="1">Uncharacterized protein</fullName>
    </submittedName>
</protein>
<sequence length="121" mass="13844">MSNFFGIKPQSETQKLIKKFEDEVLIRYNNQQLLGTVYVDMQEDRWAVAFAYNYTRHPGLHGHENPLEVRYSAKPQDAGRIQVFRSNAAAEKVLDAGTIPDENAFIRYVLLQERSLAGRAA</sequence>
<dbReference type="Proteomes" id="UP000010824">
    <property type="component" value="Chromosome"/>
</dbReference>
<dbReference type="KEGG" id="mfo:Metfor_0916"/>
<keyword evidence="2" id="KW-1185">Reference proteome</keyword>
<dbReference type="STRING" id="593750.Metfor_0916"/>
<dbReference type="GeneID" id="14310229"/>
<dbReference type="OrthoDB" id="114366at2157"/>
<evidence type="ECO:0000313" key="1">
    <source>
        <dbReference type="EMBL" id="AGB01971.1"/>
    </source>
</evidence>
<proteinExistence type="predicted"/>
<dbReference type="RefSeq" id="WP_015284935.1">
    <property type="nucleotide sequence ID" value="NC_019943.1"/>
</dbReference>
<evidence type="ECO:0000313" key="2">
    <source>
        <dbReference type="Proteomes" id="UP000010824"/>
    </source>
</evidence>
<name>L0HDV1_METFS</name>
<reference evidence="2" key="1">
    <citation type="submission" date="2011-12" db="EMBL/GenBank/DDBJ databases">
        <title>Complete sequence of Methanoregula formicicum SMSP.</title>
        <authorList>
            <person name="Lucas S."/>
            <person name="Han J."/>
            <person name="Lapidus A."/>
            <person name="Cheng J.-F."/>
            <person name="Goodwin L."/>
            <person name="Pitluck S."/>
            <person name="Peters L."/>
            <person name="Ovchinnikova G."/>
            <person name="Teshima H."/>
            <person name="Detter J.C."/>
            <person name="Han C."/>
            <person name="Tapia R."/>
            <person name="Land M."/>
            <person name="Hauser L."/>
            <person name="Kyrpides N."/>
            <person name="Ivanova N."/>
            <person name="Pagani I."/>
            <person name="Imachi H."/>
            <person name="Tamaki H."/>
            <person name="Sekiguchi Y."/>
            <person name="Kamagata Y."/>
            <person name="Cadillo-Quiroz H."/>
            <person name="Zinder S."/>
            <person name="Liu W.-T."/>
            <person name="Woyke T."/>
        </authorList>
    </citation>
    <scope>NUCLEOTIDE SEQUENCE [LARGE SCALE GENOMIC DNA]</scope>
    <source>
        <strain evidence="2">DSM 22288 / NBRC 105244 / SMSP</strain>
    </source>
</reference>
<dbReference type="HOGENOM" id="CLU_2056085_0_0_2"/>
<dbReference type="EMBL" id="CP003167">
    <property type="protein sequence ID" value="AGB01971.1"/>
    <property type="molecule type" value="Genomic_DNA"/>
</dbReference>
<dbReference type="InParanoid" id="L0HDV1"/>
<accession>L0HDV1</accession>
<dbReference type="AlphaFoldDB" id="L0HDV1"/>
<dbReference type="eggNOG" id="arCOG08233">
    <property type="taxonomic scope" value="Archaea"/>
</dbReference>
<organism evidence="1 2">
    <name type="scientific">Methanoregula formicica (strain DSM 22288 / NBRC 105244 / SMSP)</name>
    <dbReference type="NCBI Taxonomy" id="593750"/>
    <lineage>
        <taxon>Archaea</taxon>
        <taxon>Methanobacteriati</taxon>
        <taxon>Methanobacteriota</taxon>
        <taxon>Stenosarchaea group</taxon>
        <taxon>Methanomicrobia</taxon>
        <taxon>Methanomicrobiales</taxon>
        <taxon>Methanoregulaceae</taxon>
        <taxon>Methanoregula</taxon>
    </lineage>
</organism>
<gene>
    <name evidence="1" type="ordered locus">Metfor_0916</name>
</gene>